<comment type="caution">
    <text evidence="1">The sequence shown here is derived from an EMBL/GenBank/DDBJ whole genome shotgun (WGS) entry which is preliminary data.</text>
</comment>
<name>A0AAV3YN90_9GAST</name>
<proteinExistence type="predicted"/>
<gene>
    <name evidence="1" type="ORF">PoB_001127100</name>
</gene>
<dbReference type="Proteomes" id="UP000735302">
    <property type="component" value="Unassembled WGS sequence"/>
</dbReference>
<keyword evidence="2" id="KW-1185">Reference proteome</keyword>
<sequence length="79" mass="8832">MRFEESSLCRSGSDLAAKKRAKRFYSKRRSCCRGDGQPAVYNMGIVVQCLQPVMRSAVTLLTRVRSPLSRPWPKGGLSV</sequence>
<reference evidence="1 2" key="1">
    <citation type="journal article" date="2021" name="Elife">
        <title>Chloroplast acquisition without the gene transfer in kleptoplastic sea slugs, Plakobranchus ocellatus.</title>
        <authorList>
            <person name="Maeda T."/>
            <person name="Takahashi S."/>
            <person name="Yoshida T."/>
            <person name="Shimamura S."/>
            <person name="Takaki Y."/>
            <person name="Nagai Y."/>
            <person name="Toyoda A."/>
            <person name="Suzuki Y."/>
            <person name="Arimoto A."/>
            <person name="Ishii H."/>
            <person name="Satoh N."/>
            <person name="Nishiyama T."/>
            <person name="Hasebe M."/>
            <person name="Maruyama T."/>
            <person name="Minagawa J."/>
            <person name="Obokata J."/>
            <person name="Shigenobu S."/>
        </authorList>
    </citation>
    <scope>NUCLEOTIDE SEQUENCE [LARGE SCALE GENOMIC DNA]</scope>
</reference>
<evidence type="ECO:0000313" key="2">
    <source>
        <dbReference type="Proteomes" id="UP000735302"/>
    </source>
</evidence>
<evidence type="ECO:0000313" key="1">
    <source>
        <dbReference type="EMBL" id="GFN84765.1"/>
    </source>
</evidence>
<dbReference type="AlphaFoldDB" id="A0AAV3YN90"/>
<protein>
    <submittedName>
        <fullName evidence="1">Uncharacterized protein</fullName>
    </submittedName>
</protein>
<accession>A0AAV3YN90</accession>
<organism evidence="1 2">
    <name type="scientific">Plakobranchus ocellatus</name>
    <dbReference type="NCBI Taxonomy" id="259542"/>
    <lineage>
        <taxon>Eukaryota</taxon>
        <taxon>Metazoa</taxon>
        <taxon>Spiralia</taxon>
        <taxon>Lophotrochozoa</taxon>
        <taxon>Mollusca</taxon>
        <taxon>Gastropoda</taxon>
        <taxon>Heterobranchia</taxon>
        <taxon>Euthyneura</taxon>
        <taxon>Panpulmonata</taxon>
        <taxon>Sacoglossa</taxon>
        <taxon>Placobranchoidea</taxon>
        <taxon>Plakobranchidae</taxon>
        <taxon>Plakobranchus</taxon>
    </lineage>
</organism>
<dbReference type="EMBL" id="BLXT01001341">
    <property type="protein sequence ID" value="GFN84765.1"/>
    <property type="molecule type" value="Genomic_DNA"/>
</dbReference>